<dbReference type="RefSeq" id="WP_285430587.1">
    <property type="nucleotide sequence ID" value="NZ_JASJUS010000003.1"/>
</dbReference>
<evidence type="ECO:0000313" key="2">
    <source>
        <dbReference type="EMBL" id="MDL2075734.1"/>
    </source>
</evidence>
<dbReference type="Proteomes" id="UP001241926">
    <property type="component" value="Unassembled WGS sequence"/>
</dbReference>
<dbReference type="InterPro" id="IPR011990">
    <property type="entry name" value="TPR-like_helical_dom_sf"/>
</dbReference>
<proteinExistence type="predicted"/>
<evidence type="ECO:0000313" key="3">
    <source>
        <dbReference type="Proteomes" id="UP001241926"/>
    </source>
</evidence>
<evidence type="ECO:0000256" key="1">
    <source>
        <dbReference type="PROSITE-ProRule" id="PRU00339"/>
    </source>
</evidence>
<dbReference type="SUPFAM" id="SSF48452">
    <property type="entry name" value="TPR-like"/>
    <property type="match status" value="1"/>
</dbReference>
<dbReference type="EMBL" id="JASJUS010000003">
    <property type="protein sequence ID" value="MDL2075734.1"/>
    <property type="molecule type" value="Genomic_DNA"/>
</dbReference>
<dbReference type="Gene3D" id="1.25.40.10">
    <property type="entry name" value="Tetratricopeptide repeat domain"/>
    <property type="match status" value="1"/>
</dbReference>
<sequence>MIHALGSQRAAALKGAATAAIEEITGREWPTLLAEALRETDATWQESAEVCADVAWQARAAGNSALIVLTPEHVTDASQDPVIWRTYRHLYLSTLRYDFRCRDIESLMNRVPVSVLNEDPYSEALYGFARLGQSRSDGLAVLHRVLVAAPGHPKTLHVLLHGVWLGTFLPGRAPMLLALVGLLPEGGLNDPIALFRMASARRSLGQYPEALTAIDHALELLPPNELAVHADLVRERALITTAHDLALLIPNRPDPTP</sequence>
<keyword evidence="1" id="KW-0802">TPR repeat</keyword>
<protein>
    <submittedName>
        <fullName evidence="2">Tetratricopeptide repeat protein</fullName>
    </submittedName>
</protein>
<organism evidence="2 3">
    <name type="scientific">Streptomyces fuscus</name>
    <dbReference type="NCBI Taxonomy" id="3048495"/>
    <lineage>
        <taxon>Bacteria</taxon>
        <taxon>Bacillati</taxon>
        <taxon>Actinomycetota</taxon>
        <taxon>Actinomycetes</taxon>
        <taxon>Kitasatosporales</taxon>
        <taxon>Streptomycetaceae</taxon>
        <taxon>Streptomyces</taxon>
    </lineage>
</organism>
<reference evidence="2 3" key="1">
    <citation type="submission" date="2023-05" db="EMBL/GenBank/DDBJ databases">
        <title>Streptomyces fuscus sp. nov., a brown-black pigment producing actinomyces isolated from dry sand of Sea duck farm.</title>
        <authorList>
            <person name="Xie J."/>
            <person name="Shen N."/>
        </authorList>
    </citation>
    <scope>NUCLEOTIDE SEQUENCE [LARGE SCALE GENOMIC DNA]</scope>
    <source>
        <strain evidence="2 3">GXMU-J15</strain>
    </source>
</reference>
<name>A0ABT7IUH4_9ACTN</name>
<feature type="repeat" description="TPR" evidence="1">
    <location>
        <begin position="191"/>
        <end position="224"/>
    </location>
</feature>
<dbReference type="PROSITE" id="PS50005">
    <property type="entry name" value="TPR"/>
    <property type="match status" value="1"/>
</dbReference>
<keyword evidence="3" id="KW-1185">Reference proteome</keyword>
<gene>
    <name evidence="2" type="ORF">QNN03_04710</name>
</gene>
<dbReference type="InterPro" id="IPR019734">
    <property type="entry name" value="TPR_rpt"/>
</dbReference>
<comment type="caution">
    <text evidence="2">The sequence shown here is derived from an EMBL/GenBank/DDBJ whole genome shotgun (WGS) entry which is preliminary data.</text>
</comment>
<accession>A0ABT7IUH4</accession>